<dbReference type="EMBL" id="JARIHO010000070">
    <property type="protein sequence ID" value="KAJ7312669.1"/>
    <property type="molecule type" value="Genomic_DNA"/>
</dbReference>
<proteinExistence type="predicted"/>
<dbReference type="GO" id="GO:0008654">
    <property type="term" value="P:phospholipid biosynthetic process"/>
    <property type="evidence" value="ECO:0007669"/>
    <property type="project" value="InterPro"/>
</dbReference>
<accession>A0AAD6Z8Z4</accession>
<comment type="caution">
    <text evidence="3">The sequence shown here is derived from an EMBL/GenBank/DDBJ whole genome shotgun (WGS) entry which is preliminary data.</text>
</comment>
<dbReference type="AlphaFoldDB" id="A0AAD6Z8Z4"/>
<sequence length="162" mass="18131">MHTVSAISPARIRRLNGPNLLVFDAEKESKDRFTGIKYDSPAARDIPTFIEFHGLNIDILDPLDSFRMSPALFYDYVFPLAPSPDDPYQLVSAADCRFMAFESVCSATQLWIKGCEFIVARLLGDAHKHEAERYTSGALAIFRLAPQDYQRFHSPGDGTIGT</sequence>
<evidence type="ECO:0000313" key="3">
    <source>
        <dbReference type="EMBL" id="KAJ7312669.1"/>
    </source>
</evidence>
<dbReference type="Pfam" id="PF02666">
    <property type="entry name" value="PS_Dcarbxylase"/>
    <property type="match status" value="1"/>
</dbReference>
<reference evidence="3" key="1">
    <citation type="submission" date="2023-03" db="EMBL/GenBank/DDBJ databases">
        <title>Massive genome expansion in bonnet fungi (Mycena s.s.) driven by repeated elements and novel gene families across ecological guilds.</title>
        <authorList>
            <consortium name="Lawrence Berkeley National Laboratory"/>
            <person name="Harder C.B."/>
            <person name="Miyauchi S."/>
            <person name="Viragh M."/>
            <person name="Kuo A."/>
            <person name="Thoen E."/>
            <person name="Andreopoulos B."/>
            <person name="Lu D."/>
            <person name="Skrede I."/>
            <person name="Drula E."/>
            <person name="Henrissat B."/>
            <person name="Morin E."/>
            <person name="Kohler A."/>
            <person name="Barry K."/>
            <person name="LaButti K."/>
            <person name="Morin E."/>
            <person name="Salamov A."/>
            <person name="Lipzen A."/>
            <person name="Mereny Z."/>
            <person name="Hegedus B."/>
            <person name="Baldrian P."/>
            <person name="Stursova M."/>
            <person name="Weitz H."/>
            <person name="Taylor A."/>
            <person name="Grigoriev I.V."/>
            <person name="Nagy L.G."/>
            <person name="Martin F."/>
            <person name="Kauserud H."/>
        </authorList>
    </citation>
    <scope>NUCLEOTIDE SEQUENCE</scope>
    <source>
        <strain evidence="3">CBHHK002</strain>
    </source>
</reference>
<evidence type="ECO:0000256" key="2">
    <source>
        <dbReference type="ARBA" id="ARBA00023239"/>
    </source>
</evidence>
<evidence type="ECO:0000313" key="4">
    <source>
        <dbReference type="Proteomes" id="UP001218218"/>
    </source>
</evidence>
<dbReference type="InterPro" id="IPR003817">
    <property type="entry name" value="PS_Dcarbxylase"/>
</dbReference>
<dbReference type="Proteomes" id="UP001218218">
    <property type="component" value="Unassembled WGS sequence"/>
</dbReference>
<keyword evidence="2" id="KW-0456">Lyase</keyword>
<keyword evidence="1" id="KW-0210">Decarboxylase</keyword>
<gene>
    <name evidence="3" type="ORF">DFH08DRAFT_973204</name>
</gene>
<name>A0AAD6Z8Z4_9AGAR</name>
<dbReference type="PANTHER" id="PTHR10067">
    <property type="entry name" value="PHOSPHATIDYLSERINE DECARBOXYLASE"/>
    <property type="match status" value="1"/>
</dbReference>
<evidence type="ECO:0000256" key="1">
    <source>
        <dbReference type="ARBA" id="ARBA00022793"/>
    </source>
</evidence>
<organism evidence="3 4">
    <name type="scientific">Mycena albidolilacea</name>
    <dbReference type="NCBI Taxonomy" id="1033008"/>
    <lineage>
        <taxon>Eukaryota</taxon>
        <taxon>Fungi</taxon>
        <taxon>Dikarya</taxon>
        <taxon>Basidiomycota</taxon>
        <taxon>Agaricomycotina</taxon>
        <taxon>Agaricomycetes</taxon>
        <taxon>Agaricomycetidae</taxon>
        <taxon>Agaricales</taxon>
        <taxon>Marasmiineae</taxon>
        <taxon>Mycenaceae</taxon>
        <taxon>Mycena</taxon>
    </lineage>
</organism>
<dbReference type="GO" id="GO:0004609">
    <property type="term" value="F:phosphatidylserine decarboxylase activity"/>
    <property type="evidence" value="ECO:0007669"/>
    <property type="project" value="InterPro"/>
</dbReference>
<protein>
    <submittedName>
        <fullName evidence="3">Uncharacterized protein</fullName>
    </submittedName>
</protein>
<keyword evidence="4" id="KW-1185">Reference proteome</keyword>
<dbReference type="PANTHER" id="PTHR10067:SF17">
    <property type="entry name" value="PHOSPHATIDYLSERINE DECARBOXYLASE PROENZYME 2"/>
    <property type="match status" value="1"/>
</dbReference>